<gene>
    <name evidence="2" type="ORF">CIT25_12335</name>
</gene>
<feature type="region of interest" description="Disordered" evidence="1">
    <location>
        <begin position="1"/>
        <end position="40"/>
    </location>
</feature>
<accession>A0AB36RCK1</accession>
<proteinExistence type="predicted"/>
<organism evidence="2 3">
    <name type="scientific">Mesorhizobium mediterraneum</name>
    <dbReference type="NCBI Taxonomy" id="43617"/>
    <lineage>
        <taxon>Bacteria</taxon>
        <taxon>Pseudomonadati</taxon>
        <taxon>Pseudomonadota</taxon>
        <taxon>Alphaproteobacteria</taxon>
        <taxon>Hyphomicrobiales</taxon>
        <taxon>Phyllobacteriaceae</taxon>
        <taxon>Mesorhizobium</taxon>
    </lineage>
</organism>
<evidence type="ECO:0000313" key="2">
    <source>
        <dbReference type="EMBL" id="PAQ02170.1"/>
    </source>
</evidence>
<name>A0AB36RCK1_9HYPH</name>
<protein>
    <submittedName>
        <fullName evidence="2">Uncharacterized protein</fullName>
    </submittedName>
</protein>
<comment type="caution">
    <text evidence="2">The sequence shown here is derived from an EMBL/GenBank/DDBJ whole genome shotgun (WGS) entry which is preliminary data.</text>
</comment>
<dbReference type="EMBL" id="NPKI01000015">
    <property type="protein sequence ID" value="PAQ02170.1"/>
    <property type="molecule type" value="Genomic_DNA"/>
</dbReference>
<keyword evidence="3" id="KW-1185">Reference proteome</keyword>
<reference evidence="3" key="1">
    <citation type="submission" date="2017-08" db="EMBL/GenBank/DDBJ databases">
        <title>Mesorhizobium wenxinae sp. nov., a novel rhizobial species isolated from root nodules of chickpea (Cicer arietinum L.).</title>
        <authorList>
            <person name="Zhang J."/>
        </authorList>
    </citation>
    <scope>NUCLEOTIDE SEQUENCE [LARGE SCALE GENOMIC DNA]</scope>
    <source>
        <strain evidence="3">USDA 3392</strain>
    </source>
</reference>
<sequence length="67" mass="7417">MRGAPAWHRPHSVQHPSTVLALRANPPSPTRGQGKTAPAWPLLRRDLPAKLHVFLTPRPDGHMCRAT</sequence>
<evidence type="ECO:0000313" key="3">
    <source>
        <dbReference type="Proteomes" id="UP000216215"/>
    </source>
</evidence>
<dbReference type="Proteomes" id="UP000216215">
    <property type="component" value="Unassembled WGS sequence"/>
</dbReference>
<evidence type="ECO:0000256" key="1">
    <source>
        <dbReference type="SAM" id="MobiDB-lite"/>
    </source>
</evidence>
<dbReference type="AlphaFoldDB" id="A0AB36RCK1"/>